<evidence type="ECO:0000313" key="2">
    <source>
        <dbReference type="EMBL" id="GAA4759259.1"/>
    </source>
</evidence>
<evidence type="ECO:0000259" key="1">
    <source>
        <dbReference type="Pfam" id="PF14292"/>
    </source>
</evidence>
<proteinExistence type="predicted"/>
<dbReference type="Pfam" id="PF14292">
    <property type="entry name" value="SusE"/>
    <property type="match status" value="1"/>
</dbReference>
<keyword evidence="3" id="KW-1185">Reference proteome</keyword>
<dbReference type="EMBL" id="BAABIP010000007">
    <property type="protein sequence ID" value="GAA4759259.1"/>
    <property type="molecule type" value="Genomic_DNA"/>
</dbReference>
<name>A0ABP8ZLM9_9FLAO</name>
<gene>
    <name evidence="2" type="ORF">GCM10023230_04480</name>
</gene>
<dbReference type="Gene3D" id="2.60.40.3620">
    <property type="match status" value="2"/>
</dbReference>
<evidence type="ECO:0000313" key="3">
    <source>
        <dbReference type="Proteomes" id="UP001500141"/>
    </source>
</evidence>
<sequence length="357" mass="38303">MTLLAGFTACEVEDKNPIVEVGDKPVLVSPEEGTSYVLDPANPTNPAITVVWNHAKYSISTEVNYDVEIALAGTEFAAPISLQTTNARQISLSNEQFNAKVLEAGLIPFTAGSLDIRVKASLGTSNVMEVISNDITINITPFTTDLPKLWLPGSYQTDSGYGSDWTHSTAPNLAASAYGKTDFEGFVYFATTEVSPSDGFKFTNQSDWNGGIFGDDGTFSGVITSPGDNIGVTPGYYYIKANTKPTTSDNPNGLSYSLTPTIWAITGSATPNGWPDPAPDHDMTYNPTTKKWEITIALSAGEFKFRANNGWSLNLGADNDGDDSMDFGGPNLTVSTPGTYTVILDLSNPRKYTYSIQ</sequence>
<comment type="caution">
    <text evidence="2">The sequence shown here is derived from an EMBL/GenBank/DDBJ whole genome shotgun (WGS) entry which is preliminary data.</text>
</comment>
<organism evidence="2 3">
    <name type="scientific">Flavobacterium hankyongi</name>
    <dbReference type="NCBI Taxonomy" id="1176532"/>
    <lineage>
        <taxon>Bacteria</taxon>
        <taxon>Pseudomonadati</taxon>
        <taxon>Bacteroidota</taxon>
        <taxon>Flavobacteriia</taxon>
        <taxon>Flavobacteriales</taxon>
        <taxon>Flavobacteriaceae</taxon>
        <taxon>Flavobacterium</taxon>
    </lineage>
</organism>
<dbReference type="Proteomes" id="UP001500141">
    <property type="component" value="Unassembled WGS sequence"/>
</dbReference>
<dbReference type="InterPro" id="IPR025970">
    <property type="entry name" value="SusE"/>
</dbReference>
<accession>A0ABP8ZLM9</accession>
<protein>
    <recommendedName>
        <fullName evidence="1">SusE outer membrane protein domain-containing protein</fullName>
    </recommendedName>
</protein>
<dbReference type="CDD" id="cd12956">
    <property type="entry name" value="CBM_SusE-F_like"/>
    <property type="match status" value="1"/>
</dbReference>
<feature type="domain" description="SusE outer membrane protein" evidence="1">
    <location>
        <begin position="14"/>
        <end position="119"/>
    </location>
</feature>
<reference evidence="3" key="1">
    <citation type="journal article" date="2019" name="Int. J. Syst. Evol. Microbiol.">
        <title>The Global Catalogue of Microorganisms (GCM) 10K type strain sequencing project: providing services to taxonomists for standard genome sequencing and annotation.</title>
        <authorList>
            <consortium name="The Broad Institute Genomics Platform"/>
            <consortium name="The Broad Institute Genome Sequencing Center for Infectious Disease"/>
            <person name="Wu L."/>
            <person name="Ma J."/>
        </authorList>
    </citation>
    <scope>NUCLEOTIDE SEQUENCE [LARGE SCALE GENOMIC DNA]</scope>
    <source>
        <strain evidence="3">JCM 18198</strain>
    </source>
</reference>